<dbReference type="EMBL" id="BPLR01017726">
    <property type="protein sequence ID" value="GIY93962.1"/>
    <property type="molecule type" value="Genomic_DNA"/>
</dbReference>
<gene>
    <name evidence="1" type="ORF">CEXT_283911</name>
</gene>
<protein>
    <submittedName>
        <fullName evidence="1">Uncharacterized protein</fullName>
    </submittedName>
</protein>
<evidence type="ECO:0000313" key="1">
    <source>
        <dbReference type="EMBL" id="GIY93962.1"/>
    </source>
</evidence>
<name>A0AAV4XH31_CAEEX</name>
<reference evidence="1 2" key="1">
    <citation type="submission" date="2021-06" db="EMBL/GenBank/DDBJ databases">
        <title>Caerostris extrusa draft genome.</title>
        <authorList>
            <person name="Kono N."/>
            <person name="Arakawa K."/>
        </authorList>
    </citation>
    <scope>NUCLEOTIDE SEQUENCE [LARGE SCALE GENOMIC DNA]</scope>
</reference>
<keyword evidence="2" id="KW-1185">Reference proteome</keyword>
<dbReference type="AlphaFoldDB" id="A0AAV4XH31"/>
<evidence type="ECO:0000313" key="2">
    <source>
        <dbReference type="Proteomes" id="UP001054945"/>
    </source>
</evidence>
<sequence>MFGDWQLYLERKAFLKSVYYRGLLRGFEERLVKRGDTLTDILAEGYLLTPQKNLPAAPTSHDAGKFPESVALFQESQVIAREGCFMPQKKNGLLSCFLLPPPSFFCRCPSPGTFGSFREGRVASEEVTDHLPSRSDLLHKKALWGMFGDRQLYLERKAFLLTFLLKSVSVYRGLLCGF</sequence>
<accession>A0AAV4XH31</accession>
<dbReference type="Proteomes" id="UP001054945">
    <property type="component" value="Unassembled WGS sequence"/>
</dbReference>
<organism evidence="1 2">
    <name type="scientific">Caerostris extrusa</name>
    <name type="common">Bark spider</name>
    <name type="synonym">Caerostris bankana</name>
    <dbReference type="NCBI Taxonomy" id="172846"/>
    <lineage>
        <taxon>Eukaryota</taxon>
        <taxon>Metazoa</taxon>
        <taxon>Ecdysozoa</taxon>
        <taxon>Arthropoda</taxon>
        <taxon>Chelicerata</taxon>
        <taxon>Arachnida</taxon>
        <taxon>Araneae</taxon>
        <taxon>Araneomorphae</taxon>
        <taxon>Entelegynae</taxon>
        <taxon>Araneoidea</taxon>
        <taxon>Araneidae</taxon>
        <taxon>Caerostris</taxon>
    </lineage>
</organism>
<proteinExistence type="predicted"/>
<comment type="caution">
    <text evidence="1">The sequence shown here is derived from an EMBL/GenBank/DDBJ whole genome shotgun (WGS) entry which is preliminary data.</text>
</comment>